<comment type="caution">
    <text evidence="4">The sequence shown here is derived from an EMBL/GenBank/DDBJ whole genome shotgun (WGS) entry which is preliminary data.</text>
</comment>
<proteinExistence type="predicted"/>
<feature type="chain" id="PRO_5016747365" description="Putative amidase domain-containing protein" evidence="2">
    <location>
        <begin position="31"/>
        <end position="380"/>
    </location>
</feature>
<feature type="domain" description="Putative amidase" evidence="3">
    <location>
        <begin position="227"/>
        <end position="371"/>
    </location>
</feature>
<evidence type="ECO:0000259" key="3">
    <source>
        <dbReference type="Pfam" id="PF12671"/>
    </source>
</evidence>
<dbReference type="Proteomes" id="UP000262882">
    <property type="component" value="Unassembled WGS sequence"/>
</dbReference>
<evidence type="ECO:0000313" key="5">
    <source>
        <dbReference type="Proteomes" id="UP000262882"/>
    </source>
</evidence>
<keyword evidence="2" id="KW-0732">Signal</keyword>
<evidence type="ECO:0000313" key="4">
    <source>
        <dbReference type="EMBL" id="RFS86755.1"/>
    </source>
</evidence>
<feature type="region of interest" description="Disordered" evidence="1">
    <location>
        <begin position="174"/>
        <end position="219"/>
    </location>
</feature>
<organism evidence="4 5">
    <name type="scientific">Actinomadura spongiicola</name>
    <dbReference type="NCBI Taxonomy" id="2303421"/>
    <lineage>
        <taxon>Bacteria</taxon>
        <taxon>Bacillati</taxon>
        <taxon>Actinomycetota</taxon>
        <taxon>Actinomycetes</taxon>
        <taxon>Streptosporangiales</taxon>
        <taxon>Thermomonosporaceae</taxon>
        <taxon>Actinomadura</taxon>
    </lineage>
</organism>
<protein>
    <recommendedName>
        <fullName evidence="3">Putative amidase domain-containing protein</fullName>
    </recommendedName>
</protein>
<evidence type="ECO:0000256" key="2">
    <source>
        <dbReference type="SAM" id="SignalP"/>
    </source>
</evidence>
<dbReference type="EMBL" id="QVNQ01000001">
    <property type="protein sequence ID" value="RFS86755.1"/>
    <property type="molecule type" value="Genomic_DNA"/>
</dbReference>
<keyword evidence="5" id="KW-1185">Reference proteome</keyword>
<sequence length="380" mass="42428">MMSMKITRRLLAASIGGLLITEALISPAHASDPTSADAAPAPDRARLAAVAQAVYQERADRLTRPPEAKAKAQIAASGRFQAQRAADGRRLEQRRQMYVRLDGGNSHAQVDITPLGLRVAGTKAIFRVQEHTKLYYAGATEEERAQGLDYEEYALDHVLTFRYSGSAWQLDEARPTEKANGAEVPTQFDDGRQTVGAPDPREAPASTARGPSDRALPATSAAAAARKKHIIWYGEKYVIKPNKAYRVYRNDCTNFVSQAQRHAGYPYVGSGASNRKNNKKWFYGRTTKSTSFTWAAAKNWGLFWAYRTLSYRNVWALTPGDLLQADWDGGGKDHTMIVVNWLKGGERLLNYHTRNTRHKKLSRLLAENRKATWYPRGTME</sequence>
<dbReference type="AlphaFoldDB" id="A0A372GN39"/>
<name>A0A372GN39_9ACTN</name>
<dbReference type="Pfam" id="PF12671">
    <property type="entry name" value="Amidase_6"/>
    <property type="match status" value="1"/>
</dbReference>
<evidence type="ECO:0000256" key="1">
    <source>
        <dbReference type="SAM" id="MobiDB-lite"/>
    </source>
</evidence>
<gene>
    <name evidence="4" type="ORF">D0T12_00180</name>
</gene>
<feature type="signal peptide" evidence="2">
    <location>
        <begin position="1"/>
        <end position="30"/>
    </location>
</feature>
<accession>A0A372GN39</accession>
<dbReference type="PANTHER" id="PTHR40032:SF1">
    <property type="entry name" value="EXPORTED PROTEIN"/>
    <property type="match status" value="1"/>
</dbReference>
<dbReference type="InterPro" id="IPR024301">
    <property type="entry name" value="Amidase_6"/>
</dbReference>
<dbReference type="PANTHER" id="PTHR40032">
    <property type="entry name" value="EXPORTED PROTEIN-RELATED"/>
    <property type="match status" value="1"/>
</dbReference>
<reference evidence="4 5" key="1">
    <citation type="submission" date="2018-08" db="EMBL/GenBank/DDBJ databases">
        <title>Actinomadura spongicola sp. nov., isolated from marine sponge Leucetta chagosensis.</title>
        <authorList>
            <person name="Li L."/>
            <person name="Lin H.W."/>
        </authorList>
    </citation>
    <scope>NUCLEOTIDE SEQUENCE [LARGE SCALE GENOMIC DNA]</scope>
    <source>
        <strain evidence="4 5">LHW52907</strain>
    </source>
</reference>